<proteinExistence type="predicted"/>
<dbReference type="Proteomes" id="UP000192360">
    <property type="component" value="Unassembled WGS sequence"/>
</dbReference>
<keyword evidence="3" id="KW-1185">Reference proteome</keyword>
<keyword evidence="1" id="KW-0812">Transmembrane</keyword>
<evidence type="ECO:0000313" key="2">
    <source>
        <dbReference type="EMBL" id="SMC71277.1"/>
    </source>
</evidence>
<sequence>METKKLNTISRFLYNPKLSAITICVLCFTGMITARYLEKWFRFSDYRWIYQYGSLLSKGIVLLMIGWSFFHPLIVISEKRKQWKKYWIWILIGLLPFLYFGIMMTIAMSRTVE</sequence>
<evidence type="ECO:0000313" key="3">
    <source>
        <dbReference type="Proteomes" id="UP000192360"/>
    </source>
</evidence>
<dbReference type="OrthoDB" id="1441830at2"/>
<feature type="transmembrane region" description="Helical" evidence="1">
    <location>
        <begin position="49"/>
        <end position="74"/>
    </location>
</feature>
<reference evidence="2 3" key="1">
    <citation type="submission" date="2017-04" db="EMBL/GenBank/DDBJ databases">
        <authorList>
            <person name="Afonso C.L."/>
            <person name="Miller P.J."/>
            <person name="Scott M.A."/>
            <person name="Spackman E."/>
            <person name="Goraichik I."/>
            <person name="Dimitrov K.M."/>
            <person name="Suarez D.L."/>
            <person name="Swayne D.E."/>
        </authorList>
    </citation>
    <scope>NUCLEOTIDE SEQUENCE [LARGE SCALE GENOMIC DNA]</scope>
    <source>
        <strain evidence="2 3">DSM 21164</strain>
    </source>
</reference>
<keyword evidence="1" id="KW-1133">Transmembrane helix</keyword>
<dbReference type="RefSeq" id="WP_143312524.1">
    <property type="nucleotide sequence ID" value="NZ_FWXO01000004.1"/>
</dbReference>
<protein>
    <submittedName>
        <fullName evidence="2">Uncharacterized protein</fullName>
    </submittedName>
</protein>
<organism evidence="2 3">
    <name type="scientific">Cellulophaga tyrosinoxydans</name>
    <dbReference type="NCBI Taxonomy" id="504486"/>
    <lineage>
        <taxon>Bacteria</taxon>
        <taxon>Pseudomonadati</taxon>
        <taxon>Bacteroidota</taxon>
        <taxon>Flavobacteriia</taxon>
        <taxon>Flavobacteriales</taxon>
        <taxon>Flavobacteriaceae</taxon>
        <taxon>Cellulophaga</taxon>
    </lineage>
</organism>
<feature type="transmembrane region" description="Helical" evidence="1">
    <location>
        <begin position="86"/>
        <end position="108"/>
    </location>
</feature>
<evidence type="ECO:0000256" key="1">
    <source>
        <dbReference type="SAM" id="Phobius"/>
    </source>
</evidence>
<dbReference type="AlphaFoldDB" id="A0A1W2BE60"/>
<feature type="transmembrane region" description="Helical" evidence="1">
    <location>
        <begin position="12"/>
        <end position="37"/>
    </location>
</feature>
<name>A0A1W2BE60_9FLAO</name>
<accession>A0A1W2BE60</accession>
<gene>
    <name evidence="2" type="ORF">SAMN05660703_2343</name>
</gene>
<dbReference type="STRING" id="504486.SAMN05660703_2343"/>
<dbReference type="EMBL" id="FWXO01000004">
    <property type="protein sequence ID" value="SMC71277.1"/>
    <property type="molecule type" value="Genomic_DNA"/>
</dbReference>
<keyword evidence="1" id="KW-0472">Membrane</keyword>